<protein>
    <submittedName>
        <fullName evidence="1">Uncharacterized protein</fullName>
    </submittedName>
</protein>
<reference evidence="1" key="1">
    <citation type="submission" date="2020-05" db="EMBL/GenBank/DDBJ databases">
        <title>Large-scale comparative analyses of tick genomes elucidate their genetic diversity and vector capacities.</title>
        <authorList>
            <person name="Jia N."/>
            <person name="Wang J."/>
            <person name="Shi W."/>
            <person name="Du L."/>
            <person name="Sun Y."/>
            <person name="Zhan W."/>
            <person name="Jiang J."/>
            <person name="Wang Q."/>
            <person name="Zhang B."/>
            <person name="Ji P."/>
            <person name="Sakyi L.B."/>
            <person name="Cui X."/>
            <person name="Yuan T."/>
            <person name="Jiang B."/>
            <person name="Yang W."/>
            <person name="Lam T.T.-Y."/>
            <person name="Chang Q."/>
            <person name="Ding S."/>
            <person name="Wang X."/>
            <person name="Zhu J."/>
            <person name="Ruan X."/>
            <person name="Zhao L."/>
            <person name="Wei J."/>
            <person name="Que T."/>
            <person name="Du C."/>
            <person name="Cheng J."/>
            <person name="Dai P."/>
            <person name="Han X."/>
            <person name="Huang E."/>
            <person name="Gao Y."/>
            <person name="Liu J."/>
            <person name="Shao H."/>
            <person name="Ye R."/>
            <person name="Li L."/>
            <person name="Wei W."/>
            <person name="Wang X."/>
            <person name="Wang C."/>
            <person name="Yang T."/>
            <person name="Huo Q."/>
            <person name="Li W."/>
            <person name="Guo W."/>
            <person name="Chen H."/>
            <person name="Zhou L."/>
            <person name="Ni X."/>
            <person name="Tian J."/>
            <person name="Zhou Y."/>
            <person name="Sheng Y."/>
            <person name="Liu T."/>
            <person name="Pan Y."/>
            <person name="Xia L."/>
            <person name="Li J."/>
            <person name="Zhao F."/>
            <person name="Cao W."/>
        </authorList>
    </citation>
    <scope>NUCLEOTIDE SEQUENCE</scope>
    <source>
        <strain evidence="1">Dsil-2018</strain>
    </source>
</reference>
<sequence length="292" mass="32872">MSSSGPQFELKQMRTREEEQERRRQQEEMERLAALQPPPSHEPSAQDRVDAEASAEAAREPAILNGAESAAAAVAVSSSAPGAGTEDATALHGRMPNVHASQPCRASSFLPCMVMTAPPKIKRSRSKSPFGSWRKKKLPVEEETERPAEDEFEGLLMRKHEWESTTKKASNRSWEKLYLVIRGATLAAYKDQKHYRQEPESHYRGEGPVDLRTATAERATDYTKKKHVFRLKLSNGGEFLFQAKDEEELSQWLQQLQAAIGEATAGPSRAQTLPAERRDEPRKRSFFTLKKK</sequence>
<organism evidence="1 2">
    <name type="scientific">Dermacentor silvarum</name>
    <name type="common">Tick</name>
    <dbReference type="NCBI Taxonomy" id="543639"/>
    <lineage>
        <taxon>Eukaryota</taxon>
        <taxon>Metazoa</taxon>
        <taxon>Ecdysozoa</taxon>
        <taxon>Arthropoda</taxon>
        <taxon>Chelicerata</taxon>
        <taxon>Arachnida</taxon>
        <taxon>Acari</taxon>
        <taxon>Parasitiformes</taxon>
        <taxon>Ixodida</taxon>
        <taxon>Ixodoidea</taxon>
        <taxon>Ixodidae</taxon>
        <taxon>Rhipicephalinae</taxon>
        <taxon>Dermacentor</taxon>
    </lineage>
</organism>
<evidence type="ECO:0000313" key="2">
    <source>
        <dbReference type="Proteomes" id="UP000821865"/>
    </source>
</evidence>
<comment type="caution">
    <text evidence="1">The sequence shown here is derived from an EMBL/GenBank/DDBJ whole genome shotgun (WGS) entry which is preliminary data.</text>
</comment>
<evidence type="ECO:0000313" key="1">
    <source>
        <dbReference type="EMBL" id="KAH7942500.1"/>
    </source>
</evidence>
<proteinExistence type="predicted"/>
<dbReference type="Proteomes" id="UP000821865">
    <property type="component" value="Chromosome 7"/>
</dbReference>
<accession>A0ACB8CID4</accession>
<name>A0ACB8CID4_DERSI</name>
<gene>
    <name evidence="1" type="ORF">HPB49_024654</name>
</gene>
<dbReference type="EMBL" id="CM023476">
    <property type="protein sequence ID" value="KAH7942500.1"/>
    <property type="molecule type" value="Genomic_DNA"/>
</dbReference>
<keyword evidence="2" id="KW-1185">Reference proteome</keyword>